<protein>
    <recommendedName>
        <fullName evidence="1">SnoaL-like domain-containing protein</fullName>
    </recommendedName>
</protein>
<sequence length="141" mass="14918">MTTSTTPPIEVVSKYFGALAEGRVQDALSYLDPDVKWFQPGENRFSGTHVGPDAVYALIGEMMAVSQGTFAIALTGPLMVNGDLVVAPVQFTGDRGDVKLDQAGTDLITVQQGKIVAVHLFSSDGPAEDDFWGPSESVNNG</sequence>
<evidence type="ECO:0000313" key="3">
    <source>
        <dbReference type="Proteomes" id="UP000192359"/>
    </source>
</evidence>
<dbReference type="Gene3D" id="3.10.450.50">
    <property type="match status" value="1"/>
</dbReference>
<dbReference type="InterPro" id="IPR032710">
    <property type="entry name" value="NTF2-like_dom_sf"/>
</dbReference>
<feature type="domain" description="SnoaL-like" evidence="1">
    <location>
        <begin position="12"/>
        <end position="117"/>
    </location>
</feature>
<name>A0A1Y1RMW6_9MICC</name>
<reference evidence="2 3" key="1">
    <citation type="submission" date="2016-05" db="EMBL/GenBank/DDBJ databases">
        <title>Draft genome sequence of a porcine commensal Rothia nasimurium.</title>
        <authorList>
            <person name="Gaiser R.A."/>
            <person name="Van Baarlen P."/>
            <person name="Wells J.M."/>
        </authorList>
    </citation>
    <scope>NUCLEOTIDE SEQUENCE [LARGE SCALE GENOMIC DNA]</scope>
    <source>
        <strain evidence="2 3">PT-32</strain>
    </source>
</reference>
<evidence type="ECO:0000259" key="1">
    <source>
        <dbReference type="Pfam" id="PF12680"/>
    </source>
</evidence>
<gene>
    <name evidence="2" type="ORF">A7979_04865</name>
</gene>
<dbReference type="AlphaFoldDB" id="A0A1Y1RMW6"/>
<dbReference type="SUPFAM" id="SSF54427">
    <property type="entry name" value="NTF2-like"/>
    <property type="match status" value="1"/>
</dbReference>
<dbReference type="RefSeq" id="WP_083092366.1">
    <property type="nucleotide sequence ID" value="NZ_LXWF01000041.1"/>
</dbReference>
<dbReference type="Proteomes" id="UP000192359">
    <property type="component" value="Unassembled WGS sequence"/>
</dbReference>
<dbReference type="EMBL" id="LXWF01000041">
    <property type="protein sequence ID" value="ORC15951.1"/>
    <property type="molecule type" value="Genomic_DNA"/>
</dbReference>
<proteinExistence type="predicted"/>
<keyword evidence="3" id="KW-1185">Reference proteome</keyword>
<dbReference type="InterPro" id="IPR037401">
    <property type="entry name" value="SnoaL-like"/>
</dbReference>
<evidence type="ECO:0000313" key="2">
    <source>
        <dbReference type="EMBL" id="ORC15951.1"/>
    </source>
</evidence>
<organism evidence="2 3">
    <name type="scientific">Rothia nasimurium</name>
    <dbReference type="NCBI Taxonomy" id="85336"/>
    <lineage>
        <taxon>Bacteria</taxon>
        <taxon>Bacillati</taxon>
        <taxon>Actinomycetota</taxon>
        <taxon>Actinomycetes</taxon>
        <taxon>Micrococcales</taxon>
        <taxon>Micrococcaceae</taxon>
        <taxon>Rothia</taxon>
    </lineage>
</organism>
<dbReference type="OrthoDB" id="8375282at2"/>
<comment type="caution">
    <text evidence="2">The sequence shown here is derived from an EMBL/GenBank/DDBJ whole genome shotgun (WGS) entry which is preliminary data.</text>
</comment>
<dbReference type="Pfam" id="PF12680">
    <property type="entry name" value="SnoaL_2"/>
    <property type="match status" value="1"/>
</dbReference>
<accession>A0A1Y1RMW6</accession>